<dbReference type="EMBL" id="MU005641">
    <property type="protein sequence ID" value="KAF2676044.1"/>
    <property type="molecule type" value="Genomic_DNA"/>
</dbReference>
<dbReference type="GO" id="GO:0036498">
    <property type="term" value="P:IRE1-mediated unfolded protein response"/>
    <property type="evidence" value="ECO:0007669"/>
    <property type="project" value="TreeGrafter"/>
</dbReference>
<dbReference type="GO" id="GO:0051082">
    <property type="term" value="F:unfolded protein binding"/>
    <property type="evidence" value="ECO:0007669"/>
    <property type="project" value="TreeGrafter"/>
</dbReference>
<dbReference type="InterPro" id="IPR000719">
    <property type="entry name" value="Prot_kinase_dom"/>
</dbReference>
<dbReference type="SUPFAM" id="SSF56112">
    <property type="entry name" value="Protein kinase-like (PK-like)"/>
    <property type="match status" value="1"/>
</dbReference>
<dbReference type="GO" id="GO:1990604">
    <property type="term" value="C:IRE1-TRAF2-ASK1 complex"/>
    <property type="evidence" value="ECO:0007669"/>
    <property type="project" value="TreeGrafter"/>
</dbReference>
<dbReference type="InterPro" id="IPR011009">
    <property type="entry name" value="Kinase-like_dom_sf"/>
</dbReference>
<keyword evidence="3" id="KW-1185">Reference proteome</keyword>
<name>A0A6G1ICV4_9PLEO</name>
<dbReference type="PANTHER" id="PTHR13954:SF6">
    <property type="entry name" value="NON-SPECIFIC SERINE_THREONINE PROTEIN KINASE"/>
    <property type="match status" value="1"/>
</dbReference>
<dbReference type="InterPro" id="IPR045133">
    <property type="entry name" value="IRE1/2-like"/>
</dbReference>
<evidence type="ECO:0000259" key="1">
    <source>
        <dbReference type="PROSITE" id="PS50011"/>
    </source>
</evidence>
<dbReference type="GO" id="GO:0005524">
    <property type="term" value="F:ATP binding"/>
    <property type="evidence" value="ECO:0007669"/>
    <property type="project" value="InterPro"/>
</dbReference>
<dbReference type="PANTHER" id="PTHR13954">
    <property type="entry name" value="IRE1-RELATED"/>
    <property type="match status" value="1"/>
</dbReference>
<feature type="domain" description="Protein kinase" evidence="1">
    <location>
        <begin position="46"/>
        <end position="248"/>
    </location>
</feature>
<protein>
    <recommendedName>
        <fullName evidence="1">Protein kinase domain-containing protein</fullName>
    </recommendedName>
</protein>
<evidence type="ECO:0000313" key="3">
    <source>
        <dbReference type="Proteomes" id="UP000799291"/>
    </source>
</evidence>
<gene>
    <name evidence="2" type="ORF">K458DRAFT_380584</name>
</gene>
<dbReference type="Gene3D" id="1.10.510.10">
    <property type="entry name" value="Transferase(Phosphotransferase) domain 1"/>
    <property type="match status" value="1"/>
</dbReference>
<dbReference type="Pfam" id="PF00069">
    <property type="entry name" value="Pkinase"/>
    <property type="match status" value="1"/>
</dbReference>
<dbReference type="AlphaFoldDB" id="A0A6G1ICV4"/>
<dbReference type="GO" id="GO:0004674">
    <property type="term" value="F:protein serine/threonine kinase activity"/>
    <property type="evidence" value="ECO:0007669"/>
    <property type="project" value="InterPro"/>
</dbReference>
<dbReference type="PROSITE" id="PS50011">
    <property type="entry name" value="PROTEIN_KINASE_DOM"/>
    <property type="match status" value="1"/>
</dbReference>
<sequence>MCVNQPQEERYVRANIRTKRDLTLLSEVEDYATGAFIRSKFNCIDDENVAWFGQAHFGKYDLIVDDLNRLLLPVPNEKIYLLQTASIPVTELIPRMLLEEAEILQFLKQHLHPNIIKFHGCTINRGRFAGIALERHNVILQYRHEDVPQALDIDAFMRGIRAGVAHLHSLGFAHNDLNPTNIALGGNENPILLDFGSCRKFGEDLLSGGTFGWVVEDYSTSARRHDESAMDKIEAWLVKIGVKATTNA</sequence>
<accession>A0A6G1ICV4</accession>
<reference evidence="2" key="1">
    <citation type="journal article" date="2020" name="Stud. Mycol.">
        <title>101 Dothideomycetes genomes: a test case for predicting lifestyles and emergence of pathogens.</title>
        <authorList>
            <person name="Haridas S."/>
            <person name="Albert R."/>
            <person name="Binder M."/>
            <person name="Bloem J."/>
            <person name="Labutti K."/>
            <person name="Salamov A."/>
            <person name="Andreopoulos B."/>
            <person name="Baker S."/>
            <person name="Barry K."/>
            <person name="Bills G."/>
            <person name="Bluhm B."/>
            <person name="Cannon C."/>
            <person name="Castanera R."/>
            <person name="Culley D."/>
            <person name="Daum C."/>
            <person name="Ezra D."/>
            <person name="Gonzalez J."/>
            <person name="Henrissat B."/>
            <person name="Kuo A."/>
            <person name="Liang C."/>
            <person name="Lipzen A."/>
            <person name="Lutzoni F."/>
            <person name="Magnuson J."/>
            <person name="Mondo S."/>
            <person name="Nolan M."/>
            <person name="Ohm R."/>
            <person name="Pangilinan J."/>
            <person name="Park H.-J."/>
            <person name="Ramirez L."/>
            <person name="Alfaro M."/>
            <person name="Sun H."/>
            <person name="Tritt A."/>
            <person name="Yoshinaga Y."/>
            <person name="Zwiers L.-H."/>
            <person name="Turgeon B."/>
            <person name="Goodwin S."/>
            <person name="Spatafora J."/>
            <person name="Crous P."/>
            <person name="Grigoriev I."/>
        </authorList>
    </citation>
    <scope>NUCLEOTIDE SEQUENCE</scope>
    <source>
        <strain evidence="2">CBS 122367</strain>
    </source>
</reference>
<organism evidence="2 3">
    <name type="scientific">Lentithecium fluviatile CBS 122367</name>
    <dbReference type="NCBI Taxonomy" id="1168545"/>
    <lineage>
        <taxon>Eukaryota</taxon>
        <taxon>Fungi</taxon>
        <taxon>Dikarya</taxon>
        <taxon>Ascomycota</taxon>
        <taxon>Pezizomycotina</taxon>
        <taxon>Dothideomycetes</taxon>
        <taxon>Pleosporomycetidae</taxon>
        <taxon>Pleosporales</taxon>
        <taxon>Massarineae</taxon>
        <taxon>Lentitheciaceae</taxon>
        <taxon>Lentithecium</taxon>
    </lineage>
</organism>
<dbReference type="OrthoDB" id="4062651at2759"/>
<dbReference type="Proteomes" id="UP000799291">
    <property type="component" value="Unassembled WGS sequence"/>
</dbReference>
<evidence type="ECO:0000313" key="2">
    <source>
        <dbReference type="EMBL" id="KAF2676044.1"/>
    </source>
</evidence>
<dbReference type="GO" id="GO:0004521">
    <property type="term" value="F:RNA endonuclease activity"/>
    <property type="evidence" value="ECO:0007669"/>
    <property type="project" value="InterPro"/>
</dbReference>
<proteinExistence type="predicted"/>
<dbReference type="GO" id="GO:0070059">
    <property type="term" value="P:intrinsic apoptotic signaling pathway in response to endoplasmic reticulum stress"/>
    <property type="evidence" value="ECO:0007669"/>
    <property type="project" value="TreeGrafter"/>
</dbReference>